<evidence type="ECO:0000256" key="1">
    <source>
        <dbReference type="ARBA" id="ARBA00001946"/>
    </source>
</evidence>
<dbReference type="Gene3D" id="3.40.50.10190">
    <property type="entry name" value="BRCT domain"/>
    <property type="match status" value="1"/>
</dbReference>
<dbReference type="KEGG" id="ago:AGOS_ADR369C"/>
<sequence>MGDGHAAPNQGFDGYREYFVGKQRLQKAQEEQLRGVCGARTPIFRGCRVHVNGHTDPDREELRREIVMHGGTFVHYLARPSDVTHIVAEHVPVAKRRLWHACKVVRPAWVSACLCSGELVPWKPYAAAGTEAAATIMASVGSPQGPRLTCKDPGFIEDFFAKSRLHHLSAWKAALRERFLDRHLRMNEGALNDLRAPPAHVLHVDFDCFFATISGIKAGYPSKAEVPLAVCHGGSSSDVASCNYAARECGIQNGMWVSKAKNLCPQLVCLPYTYDEYETISNAFYEVLEGLKAFDAVYPISVDEAVCVIDMPLDTLSCQNLCIRIRSEVAERTGGCSVSVGCAPSLVLARLALKRAKPDGYLVCTKESIKGGDTQVVSPAHLFETCALRDLPGVGRAIAEKLLLGSTGHEHTIAQVSQLFSRSELIARLGSITGAKLADLFQGLDDVESSRMLCNPRAYFARKSLSVEINWGIRFDAVPEVDAFLDRLVQYLVGKLNELRMTTSHIVLKIARRSRDAPIEPPKYLGMGDCDSYSKSCRLGLATNIPGVISAEIKAAFRMLCCPAKELRGIAVQFLKLKEASISQMPRQLRFPFGTIRPLTTPKNRITASVTELPPVVYKRATPIKDFFDRHKRTSSSPSPDFTHMMSASALCESFLGGLPTDLAEEIRREHRIYQKARRSYLQSSRKRIGAGAHGNKSDHALKNLGILEPVTFQNLISQEKIKSLVREWISQTLRSDGPNHKDLDLFTNYLDRLISGGPRRLPTLLSMARLISDQLRIHEAQGDRPSFQEWEEYLVRVVLVRLNRCKQLYTQNVEILFDIYPQIDRP</sequence>
<dbReference type="GO" id="GO:0017125">
    <property type="term" value="F:deoxycytidyl transferase activity"/>
    <property type="evidence" value="ECO:0000318"/>
    <property type="project" value="GO_Central"/>
</dbReference>
<dbReference type="Pfam" id="PF16589">
    <property type="entry name" value="BRCT_2"/>
    <property type="match status" value="1"/>
</dbReference>
<keyword evidence="13" id="KW-0539">Nucleus</keyword>
<dbReference type="GO" id="GO:0006281">
    <property type="term" value="P:DNA repair"/>
    <property type="evidence" value="ECO:0007669"/>
    <property type="project" value="UniProtKB-KW"/>
</dbReference>
<evidence type="ECO:0000256" key="4">
    <source>
        <dbReference type="ARBA" id="ARBA00020399"/>
    </source>
</evidence>
<dbReference type="Gene3D" id="1.10.150.20">
    <property type="entry name" value="5' to 3' exonuclease, C-terminal subdomain"/>
    <property type="match status" value="1"/>
</dbReference>
<dbReference type="PROSITE" id="PS50172">
    <property type="entry name" value="BRCT"/>
    <property type="match status" value="1"/>
</dbReference>
<dbReference type="PANTHER" id="PTHR45990:SF1">
    <property type="entry name" value="DNA REPAIR PROTEIN REV1"/>
    <property type="match status" value="1"/>
</dbReference>
<organism evidence="18 19">
    <name type="scientific">Eremothecium gossypii (strain ATCC 10895 / CBS 109.51 / FGSC 9923 / NRRL Y-1056)</name>
    <name type="common">Yeast</name>
    <name type="synonym">Ashbya gossypii</name>
    <dbReference type="NCBI Taxonomy" id="284811"/>
    <lineage>
        <taxon>Eukaryota</taxon>
        <taxon>Fungi</taxon>
        <taxon>Dikarya</taxon>
        <taxon>Ascomycota</taxon>
        <taxon>Saccharomycotina</taxon>
        <taxon>Saccharomycetes</taxon>
        <taxon>Saccharomycetales</taxon>
        <taxon>Saccharomycetaceae</taxon>
        <taxon>Eremothecium</taxon>
    </lineage>
</organism>
<evidence type="ECO:0000256" key="7">
    <source>
        <dbReference type="ARBA" id="ARBA00022695"/>
    </source>
</evidence>
<dbReference type="CDD" id="cd12145">
    <property type="entry name" value="Rev1_C"/>
    <property type="match status" value="1"/>
</dbReference>
<dbReference type="Gene3D" id="3.30.70.270">
    <property type="match status" value="1"/>
</dbReference>
<evidence type="ECO:0000256" key="3">
    <source>
        <dbReference type="ARBA" id="ARBA00010945"/>
    </source>
</evidence>
<dbReference type="InterPro" id="IPR043128">
    <property type="entry name" value="Rev_trsase/Diguanyl_cyclase"/>
</dbReference>
<dbReference type="Proteomes" id="UP000000591">
    <property type="component" value="Chromosome IV"/>
</dbReference>
<dbReference type="AlphaFoldDB" id="Q759A8"/>
<keyword evidence="5" id="KW-0237">DNA synthesis</keyword>
<dbReference type="GO" id="GO:0046872">
    <property type="term" value="F:metal ion binding"/>
    <property type="evidence" value="ECO:0007669"/>
    <property type="project" value="UniProtKB-KW"/>
</dbReference>
<dbReference type="GO" id="GO:0005634">
    <property type="term" value="C:nucleus"/>
    <property type="evidence" value="ECO:0007669"/>
    <property type="project" value="UniProtKB-SubCell"/>
</dbReference>
<evidence type="ECO:0000256" key="10">
    <source>
        <dbReference type="ARBA" id="ARBA00022842"/>
    </source>
</evidence>
<evidence type="ECO:0000256" key="2">
    <source>
        <dbReference type="ARBA" id="ARBA00004123"/>
    </source>
</evidence>
<dbReference type="HOGENOM" id="CLU_003901_1_0_1"/>
<protein>
    <recommendedName>
        <fullName evidence="4">DNA repair protein REV1</fullName>
    </recommendedName>
    <alternativeName>
        <fullName evidence="15">Reversionless protein 1</fullName>
    </alternativeName>
</protein>
<evidence type="ECO:0000313" key="18">
    <source>
        <dbReference type="EMBL" id="AAS52289.1"/>
    </source>
</evidence>
<feature type="domain" description="BRCT" evidence="16">
    <location>
        <begin position="39"/>
        <end position="127"/>
    </location>
</feature>
<keyword evidence="11" id="KW-0238">DNA-binding</keyword>
<evidence type="ECO:0000256" key="5">
    <source>
        <dbReference type="ARBA" id="ARBA00022634"/>
    </source>
</evidence>
<keyword evidence="7" id="KW-0548">Nucleotidyltransferase</keyword>
<comment type="similarity">
    <text evidence="3">Belongs to the DNA polymerase type-Y family.</text>
</comment>
<comment type="subcellular location">
    <subcellularLocation>
        <location evidence="2">Nucleus</location>
    </subcellularLocation>
</comment>
<name>Q759A8_EREGS</name>
<gene>
    <name evidence="18" type="ORF">AGOS_ADR369C</name>
</gene>
<evidence type="ECO:0000256" key="8">
    <source>
        <dbReference type="ARBA" id="ARBA00022723"/>
    </source>
</evidence>
<dbReference type="GO" id="GO:0005657">
    <property type="term" value="C:replication fork"/>
    <property type="evidence" value="ECO:0007669"/>
    <property type="project" value="EnsemblFungi"/>
</dbReference>
<keyword evidence="8" id="KW-0479">Metal-binding</keyword>
<dbReference type="STRING" id="284811.Q759A8"/>
<dbReference type="InterPro" id="IPR017961">
    <property type="entry name" value="DNA_pol_Y-fam_little_finger"/>
</dbReference>
<dbReference type="CDD" id="cd01701">
    <property type="entry name" value="PolY_Rev1"/>
    <property type="match status" value="1"/>
</dbReference>
<proteinExistence type="inferred from homology"/>
<dbReference type="GeneID" id="4620630"/>
<feature type="domain" description="UmuC" evidence="17">
    <location>
        <begin position="201"/>
        <end position="395"/>
    </location>
</feature>
<dbReference type="PANTHER" id="PTHR45990">
    <property type="entry name" value="DNA REPAIR PROTEIN REV1"/>
    <property type="match status" value="1"/>
</dbReference>
<keyword evidence="12" id="KW-0234">DNA repair</keyword>
<reference evidence="18 19" key="1">
    <citation type="journal article" date="2004" name="Science">
        <title>The Ashbya gossypii genome as a tool for mapping the ancient Saccharomyces cerevisiae genome.</title>
        <authorList>
            <person name="Dietrich F.S."/>
            <person name="Voegeli S."/>
            <person name="Brachat S."/>
            <person name="Lerch A."/>
            <person name="Gates K."/>
            <person name="Steiner S."/>
            <person name="Mohr C."/>
            <person name="Pohlmann R."/>
            <person name="Luedi P."/>
            <person name="Choi S."/>
            <person name="Wing R.A."/>
            <person name="Flavier A."/>
            <person name="Gaffney T.D."/>
            <person name="Philippsen P."/>
        </authorList>
    </citation>
    <scope>NUCLEOTIDE SEQUENCE [LARGE SCALE GENOMIC DNA]</scope>
    <source>
        <strain evidence="19">ATCC 10895 / CBS 109.51 / FGSC 9923 / NRRL Y-1056</strain>
    </source>
</reference>
<evidence type="ECO:0000256" key="15">
    <source>
        <dbReference type="ARBA" id="ARBA00081902"/>
    </source>
</evidence>
<dbReference type="CDD" id="cd17719">
    <property type="entry name" value="BRCT_Rev1"/>
    <property type="match status" value="1"/>
</dbReference>
<dbReference type="InParanoid" id="Q759A8"/>
<keyword evidence="9" id="KW-0227">DNA damage</keyword>
<dbReference type="Gene3D" id="3.40.1170.60">
    <property type="match status" value="1"/>
</dbReference>
<evidence type="ECO:0000256" key="9">
    <source>
        <dbReference type="ARBA" id="ARBA00022763"/>
    </source>
</evidence>
<evidence type="ECO:0000259" key="16">
    <source>
        <dbReference type="PROSITE" id="PS50172"/>
    </source>
</evidence>
<dbReference type="eggNOG" id="KOG2093">
    <property type="taxonomic scope" value="Eukaryota"/>
</dbReference>
<dbReference type="FunFam" id="3.40.50.10190:FF:000011">
    <property type="entry name" value="DNA repair protein REV1"/>
    <property type="match status" value="1"/>
</dbReference>
<evidence type="ECO:0000256" key="11">
    <source>
        <dbReference type="ARBA" id="ARBA00023125"/>
    </source>
</evidence>
<dbReference type="Gene3D" id="6.10.250.1490">
    <property type="match status" value="1"/>
</dbReference>
<dbReference type="SUPFAM" id="SSF100879">
    <property type="entry name" value="Lesion bypass DNA polymerase (Y-family), little finger domain"/>
    <property type="match status" value="1"/>
</dbReference>
<dbReference type="InterPro" id="IPR043502">
    <property type="entry name" value="DNA/RNA_pol_sf"/>
</dbReference>
<keyword evidence="6" id="KW-0808">Transferase</keyword>
<dbReference type="Gene3D" id="3.30.1490.100">
    <property type="entry name" value="DNA polymerase, Y-family, little finger domain"/>
    <property type="match status" value="1"/>
</dbReference>
<accession>Q759A8</accession>
<dbReference type="InterPro" id="IPR001357">
    <property type="entry name" value="BRCT_dom"/>
</dbReference>
<dbReference type="GO" id="GO:0003684">
    <property type="term" value="F:damaged DNA binding"/>
    <property type="evidence" value="ECO:0007669"/>
    <property type="project" value="InterPro"/>
</dbReference>
<dbReference type="EMBL" id="AE016817">
    <property type="protein sequence ID" value="AAS52289.1"/>
    <property type="molecule type" value="Genomic_DNA"/>
</dbReference>
<dbReference type="RefSeq" id="NP_984465.1">
    <property type="nucleotide sequence ID" value="NM_209818.1"/>
</dbReference>
<dbReference type="GO" id="GO:0005739">
    <property type="term" value="C:mitochondrion"/>
    <property type="evidence" value="ECO:0007669"/>
    <property type="project" value="EnsemblFungi"/>
</dbReference>
<evidence type="ECO:0000313" key="19">
    <source>
        <dbReference type="Proteomes" id="UP000000591"/>
    </source>
</evidence>
<comment type="cofactor">
    <cofactor evidence="1">
        <name>Mg(2+)</name>
        <dbReference type="ChEBI" id="CHEBI:18420"/>
    </cofactor>
</comment>
<dbReference type="FunCoup" id="Q759A8">
    <property type="interactions" value="896"/>
</dbReference>
<dbReference type="OrthoDB" id="427711at2759"/>
<evidence type="ECO:0000259" key="17">
    <source>
        <dbReference type="PROSITE" id="PS50173"/>
    </source>
</evidence>
<dbReference type="PROSITE" id="PS50173">
    <property type="entry name" value="UMUC"/>
    <property type="match status" value="1"/>
</dbReference>
<dbReference type="GO" id="GO:0003887">
    <property type="term" value="F:DNA-directed DNA polymerase activity"/>
    <property type="evidence" value="ECO:0000318"/>
    <property type="project" value="GO_Central"/>
</dbReference>
<dbReference type="InterPro" id="IPR036420">
    <property type="entry name" value="BRCT_dom_sf"/>
</dbReference>
<keyword evidence="10" id="KW-0460">Magnesium</keyword>
<evidence type="ECO:0000256" key="12">
    <source>
        <dbReference type="ARBA" id="ARBA00023204"/>
    </source>
</evidence>
<dbReference type="GO" id="GO:0042276">
    <property type="term" value="P:error-prone translesion synthesis"/>
    <property type="evidence" value="ECO:0000318"/>
    <property type="project" value="GO_Central"/>
</dbReference>
<comment type="function">
    <text evidence="14">Deoxycytidyl transferase involved in DNA repair. Transfers a dCMP residue from dCTP to the 3'-end of a DNA primer in a template-dependent reaction. May assist in the first step in the bypass of abasic lesions by the insertion of a nucleotide opposite the lesion. Required for normal induction of mutations by physical and chemical agents. Involved in mitochondrial DNA mutagenesis.</text>
</comment>
<dbReference type="GO" id="GO:0000785">
    <property type="term" value="C:chromatin"/>
    <property type="evidence" value="ECO:0007669"/>
    <property type="project" value="EnsemblFungi"/>
</dbReference>
<reference evidence="19" key="2">
    <citation type="journal article" date="2013" name="G3 (Bethesda)">
        <title>Genomes of Ashbya fungi isolated from insects reveal four mating-type loci, numerous translocations, lack of transposons, and distinct gene duplications.</title>
        <authorList>
            <person name="Dietrich F.S."/>
            <person name="Voegeli S."/>
            <person name="Kuo S."/>
            <person name="Philippsen P."/>
        </authorList>
    </citation>
    <scope>GENOME REANNOTATION</scope>
    <source>
        <strain evidence="19">ATCC 10895 / CBS 109.51 / FGSC 9923 / NRRL Y-1056</strain>
    </source>
</reference>
<dbReference type="SUPFAM" id="SSF56672">
    <property type="entry name" value="DNA/RNA polymerases"/>
    <property type="match status" value="1"/>
</dbReference>
<dbReference type="InterPro" id="IPR036775">
    <property type="entry name" value="DNA_pol_Y-fam_lit_finger_sf"/>
</dbReference>
<dbReference type="SUPFAM" id="SSF52113">
    <property type="entry name" value="BRCT domain"/>
    <property type="match status" value="1"/>
</dbReference>
<keyword evidence="19" id="KW-1185">Reference proteome</keyword>
<evidence type="ECO:0000256" key="13">
    <source>
        <dbReference type="ARBA" id="ARBA00023242"/>
    </source>
</evidence>
<dbReference type="InterPro" id="IPR001126">
    <property type="entry name" value="UmuC"/>
</dbReference>
<evidence type="ECO:0000256" key="6">
    <source>
        <dbReference type="ARBA" id="ARBA00022679"/>
    </source>
</evidence>
<evidence type="ECO:0000256" key="14">
    <source>
        <dbReference type="ARBA" id="ARBA00058985"/>
    </source>
</evidence>
<dbReference type="Pfam" id="PF00817">
    <property type="entry name" value="IMS"/>
    <property type="match status" value="1"/>
</dbReference>
<dbReference type="Pfam" id="PF11799">
    <property type="entry name" value="IMS_C"/>
    <property type="match status" value="1"/>
</dbReference>
<dbReference type="OMA" id="PPKYMGM"/>
<dbReference type="SMART" id="SM00292">
    <property type="entry name" value="BRCT"/>
    <property type="match status" value="1"/>
</dbReference>
<dbReference type="GO" id="GO:0070987">
    <property type="term" value="P:error-free translesion synthesis"/>
    <property type="evidence" value="ECO:0000318"/>
    <property type="project" value="GO_Central"/>
</dbReference>
<dbReference type="FunFam" id="3.30.1490.100:FF:000001">
    <property type="entry name" value="DNA repair protein REV1"/>
    <property type="match status" value="1"/>
</dbReference>